<keyword evidence="3" id="KW-0067">ATP-binding</keyword>
<organism evidence="5">
    <name type="scientific">marine metagenome</name>
    <dbReference type="NCBI Taxonomy" id="408172"/>
    <lineage>
        <taxon>unclassified sequences</taxon>
        <taxon>metagenomes</taxon>
        <taxon>ecological metagenomes</taxon>
    </lineage>
</organism>
<dbReference type="InterPro" id="IPR003439">
    <property type="entry name" value="ABC_transporter-like_ATP-bd"/>
</dbReference>
<dbReference type="SMART" id="SM00382">
    <property type="entry name" value="AAA"/>
    <property type="match status" value="1"/>
</dbReference>
<dbReference type="GO" id="GO:0022857">
    <property type="term" value="F:transmembrane transporter activity"/>
    <property type="evidence" value="ECO:0007669"/>
    <property type="project" value="TreeGrafter"/>
</dbReference>
<evidence type="ECO:0000256" key="3">
    <source>
        <dbReference type="ARBA" id="ARBA00022840"/>
    </source>
</evidence>
<dbReference type="GO" id="GO:0005886">
    <property type="term" value="C:plasma membrane"/>
    <property type="evidence" value="ECO:0007669"/>
    <property type="project" value="TreeGrafter"/>
</dbReference>
<dbReference type="SUPFAM" id="SSF52540">
    <property type="entry name" value="P-loop containing nucleoside triphosphate hydrolases"/>
    <property type="match status" value="1"/>
</dbReference>
<feature type="non-terminal residue" evidence="5">
    <location>
        <position position="1"/>
    </location>
</feature>
<sequence>MIEKTNIIEIENATIFHHYKTILNNVSLKLNKGDFIYIIGKTGSGKSSLLKTLYSDIPLKMGKIIIDGDEINKIKKSQLPYLRRKIGIVFQDFQLFQDRNAYENIKFVMDSTGWIDKTKINDRINYLLEKVELANKLKNYPYELSGGEQQRLVIARALVNEPKLILADEPTGNLDPEIAENILKLLININNSGTTIIMTTHNYNLIKKYKKKTYQCIDG</sequence>
<evidence type="ECO:0000256" key="1">
    <source>
        <dbReference type="ARBA" id="ARBA00005417"/>
    </source>
</evidence>
<dbReference type="FunFam" id="3.40.50.300:FF:000056">
    <property type="entry name" value="Cell division ATP-binding protein FtsE"/>
    <property type="match status" value="1"/>
</dbReference>
<dbReference type="PANTHER" id="PTHR24220:SF470">
    <property type="entry name" value="CELL DIVISION ATP-BINDING PROTEIN FTSE"/>
    <property type="match status" value="1"/>
</dbReference>
<reference evidence="5" key="1">
    <citation type="submission" date="2018-05" db="EMBL/GenBank/DDBJ databases">
        <authorList>
            <person name="Lanie J.A."/>
            <person name="Ng W.-L."/>
            <person name="Kazmierczak K.M."/>
            <person name="Andrzejewski T.M."/>
            <person name="Davidsen T.M."/>
            <person name="Wayne K.J."/>
            <person name="Tettelin H."/>
            <person name="Glass J.I."/>
            <person name="Rusch D."/>
            <person name="Podicherti R."/>
            <person name="Tsui H.-C.T."/>
            <person name="Winkler M.E."/>
        </authorList>
    </citation>
    <scope>NUCLEOTIDE SEQUENCE</scope>
</reference>
<protein>
    <recommendedName>
        <fullName evidence="4">ABC transporter domain-containing protein</fullName>
    </recommendedName>
</protein>
<evidence type="ECO:0000259" key="4">
    <source>
        <dbReference type="PROSITE" id="PS50893"/>
    </source>
</evidence>
<gene>
    <name evidence="5" type="ORF">METZ01_LOCUS6732</name>
</gene>
<evidence type="ECO:0000313" key="5">
    <source>
        <dbReference type="EMBL" id="SUZ53878.1"/>
    </source>
</evidence>
<dbReference type="InterPro" id="IPR015854">
    <property type="entry name" value="ABC_transpr_LolD-like"/>
</dbReference>
<name>A0A381NJ32_9ZZZZ</name>
<dbReference type="PANTHER" id="PTHR24220">
    <property type="entry name" value="IMPORT ATP-BINDING PROTEIN"/>
    <property type="match status" value="1"/>
</dbReference>
<dbReference type="EMBL" id="UINC01000355">
    <property type="protein sequence ID" value="SUZ53878.1"/>
    <property type="molecule type" value="Genomic_DNA"/>
</dbReference>
<keyword evidence="2" id="KW-0547">Nucleotide-binding</keyword>
<dbReference type="AlphaFoldDB" id="A0A381NJ32"/>
<dbReference type="InterPro" id="IPR017871">
    <property type="entry name" value="ABC_transporter-like_CS"/>
</dbReference>
<comment type="similarity">
    <text evidence="1">Belongs to the ABC transporter superfamily.</text>
</comment>
<dbReference type="PROSITE" id="PS00211">
    <property type="entry name" value="ABC_TRANSPORTER_1"/>
    <property type="match status" value="1"/>
</dbReference>
<dbReference type="InterPro" id="IPR003593">
    <property type="entry name" value="AAA+_ATPase"/>
</dbReference>
<dbReference type="Pfam" id="PF00005">
    <property type="entry name" value="ABC_tran"/>
    <property type="match status" value="1"/>
</dbReference>
<dbReference type="GO" id="GO:0005524">
    <property type="term" value="F:ATP binding"/>
    <property type="evidence" value="ECO:0007669"/>
    <property type="project" value="UniProtKB-KW"/>
</dbReference>
<proteinExistence type="inferred from homology"/>
<dbReference type="Gene3D" id="3.40.50.300">
    <property type="entry name" value="P-loop containing nucleotide triphosphate hydrolases"/>
    <property type="match status" value="1"/>
</dbReference>
<dbReference type="InterPro" id="IPR027417">
    <property type="entry name" value="P-loop_NTPase"/>
</dbReference>
<feature type="non-terminal residue" evidence="5">
    <location>
        <position position="219"/>
    </location>
</feature>
<evidence type="ECO:0000256" key="2">
    <source>
        <dbReference type="ARBA" id="ARBA00022741"/>
    </source>
</evidence>
<dbReference type="GO" id="GO:0016887">
    <property type="term" value="F:ATP hydrolysis activity"/>
    <property type="evidence" value="ECO:0007669"/>
    <property type="project" value="InterPro"/>
</dbReference>
<dbReference type="PROSITE" id="PS50893">
    <property type="entry name" value="ABC_TRANSPORTER_2"/>
    <property type="match status" value="1"/>
</dbReference>
<feature type="domain" description="ABC transporter" evidence="4">
    <location>
        <begin position="8"/>
        <end position="219"/>
    </location>
</feature>
<accession>A0A381NJ32</accession>